<sequence length="102" mass="9775">MAVELALALPAVVLLLAAMLAGVRVAAVGTALPAAAVAGARAGAIAGDDAALAAASRVAGAGARVGVDRGGGWVDVTVTLDLGWPWGERVARASLPLEPGVG</sequence>
<dbReference type="NCBIfam" id="NF041390">
    <property type="entry name" value="TadE_Rv3655c"/>
    <property type="match status" value="1"/>
</dbReference>
<name>A0ABP9WKL8_9MICO</name>
<evidence type="ECO:0000313" key="2">
    <source>
        <dbReference type="Proteomes" id="UP001426770"/>
    </source>
</evidence>
<proteinExistence type="predicted"/>
<dbReference type="InterPro" id="IPR049790">
    <property type="entry name" value="Rv3655c/TadE"/>
</dbReference>
<evidence type="ECO:0000313" key="1">
    <source>
        <dbReference type="EMBL" id="GAA5519508.1"/>
    </source>
</evidence>
<reference evidence="1 2" key="1">
    <citation type="submission" date="2024-02" db="EMBL/GenBank/DDBJ databases">
        <title>Lysinimicrobium sediminis NBRC 112286.</title>
        <authorList>
            <person name="Ichikawa N."/>
            <person name="Katano-Makiyama Y."/>
            <person name="Hidaka K."/>
        </authorList>
    </citation>
    <scope>NUCLEOTIDE SEQUENCE [LARGE SCALE GENOMIC DNA]</scope>
    <source>
        <strain evidence="1 2">NBRC 112286</strain>
    </source>
</reference>
<comment type="caution">
    <text evidence="1">The sequence shown here is derived from an EMBL/GenBank/DDBJ whole genome shotgun (WGS) entry which is preliminary data.</text>
</comment>
<accession>A0ABP9WKL8</accession>
<organism evidence="1 2">
    <name type="scientific">Demequina sediminis</name>
    <dbReference type="NCBI Taxonomy" id="1930058"/>
    <lineage>
        <taxon>Bacteria</taxon>
        <taxon>Bacillati</taxon>
        <taxon>Actinomycetota</taxon>
        <taxon>Actinomycetes</taxon>
        <taxon>Micrococcales</taxon>
        <taxon>Demequinaceae</taxon>
        <taxon>Demequina</taxon>
    </lineage>
</organism>
<dbReference type="RefSeq" id="WP_345379865.1">
    <property type="nucleotide sequence ID" value="NZ_BAABRR010000010.1"/>
</dbReference>
<gene>
    <name evidence="1" type="ORF">Lsed01_01958</name>
</gene>
<dbReference type="EMBL" id="BAABRR010000010">
    <property type="protein sequence ID" value="GAA5519508.1"/>
    <property type="molecule type" value="Genomic_DNA"/>
</dbReference>
<keyword evidence="2" id="KW-1185">Reference proteome</keyword>
<dbReference type="Proteomes" id="UP001426770">
    <property type="component" value="Unassembled WGS sequence"/>
</dbReference>
<evidence type="ECO:0008006" key="3">
    <source>
        <dbReference type="Google" id="ProtNLM"/>
    </source>
</evidence>
<protein>
    <recommendedName>
        <fullName evidence="3">Pilus assembly protein TadE</fullName>
    </recommendedName>
</protein>